<keyword evidence="6" id="KW-1185">Reference proteome</keyword>
<evidence type="ECO:0000313" key="5">
    <source>
        <dbReference type="EMBL" id="WNR45728.1"/>
    </source>
</evidence>
<dbReference type="RefSeq" id="WP_314802713.1">
    <property type="nucleotide sequence ID" value="NZ_CP130319.1"/>
</dbReference>
<dbReference type="InterPro" id="IPR003313">
    <property type="entry name" value="AraC-bd"/>
</dbReference>
<proteinExistence type="predicted"/>
<dbReference type="GO" id="GO:0003700">
    <property type="term" value="F:DNA-binding transcription factor activity"/>
    <property type="evidence" value="ECO:0007669"/>
    <property type="project" value="InterPro"/>
</dbReference>
<dbReference type="KEGG" id="proo:MJB10_06405"/>
<organism evidence="5 6">
    <name type="scientific">Paenibacillus roseopurpureus</name>
    <dbReference type="NCBI Taxonomy" id="2918901"/>
    <lineage>
        <taxon>Bacteria</taxon>
        <taxon>Bacillati</taxon>
        <taxon>Bacillota</taxon>
        <taxon>Bacilli</taxon>
        <taxon>Bacillales</taxon>
        <taxon>Paenibacillaceae</taxon>
        <taxon>Paenibacillus</taxon>
    </lineage>
</organism>
<reference evidence="5" key="1">
    <citation type="submission" date="2022-02" db="EMBL/GenBank/DDBJ databases">
        <title>Paenibacillus sp. MBLB1832 Whole Genome Shotgun Sequencing.</title>
        <authorList>
            <person name="Hwang C.Y."/>
            <person name="Cho E.-S."/>
            <person name="Seo M.-J."/>
        </authorList>
    </citation>
    <scope>NUCLEOTIDE SEQUENCE</scope>
    <source>
        <strain evidence="5">MBLB1832</strain>
    </source>
</reference>
<dbReference type="PROSITE" id="PS00041">
    <property type="entry name" value="HTH_ARAC_FAMILY_1"/>
    <property type="match status" value="1"/>
</dbReference>
<dbReference type="InterPro" id="IPR009057">
    <property type="entry name" value="Homeodomain-like_sf"/>
</dbReference>
<dbReference type="GO" id="GO:0043565">
    <property type="term" value="F:sequence-specific DNA binding"/>
    <property type="evidence" value="ECO:0007669"/>
    <property type="project" value="InterPro"/>
</dbReference>
<evidence type="ECO:0000313" key="6">
    <source>
        <dbReference type="Proteomes" id="UP001304650"/>
    </source>
</evidence>
<dbReference type="SUPFAM" id="SSF46689">
    <property type="entry name" value="Homeodomain-like"/>
    <property type="match status" value="2"/>
</dbReference>
<dbReference type="InterPro" id="IPR018060">
    <property type="entry name" value="HTH_AraC"/>
</dbReference>
<dbReference type="Gene3D" id="1.10.10.60">
    <property type="entry name" value="Homeodomain-like"/>
    <property type="match status" value="2"/>
</dbReference>
<dbReference type="SMART" id="SM00342">
    <property type="entry name" value="HTH_ARAC"/>
    <property type="match status" value="1"/>
</dbReference>
<dbReference type="Pfam" id="PF02311">
    <property type="entry name" value="AraC_binding"/>
    <property type="match status" value="1"/>
</dbReference>
<dbReference type="Gene3D" id="2.60.120.280">
    <property type="entry name" value="Regulatory protein AraC"/>
    <property type="match status" value="1"/>
</dbReference>
<dbReference type="Pfam" id="PF12833">
    <property type="entry name" value="HTH_18"/>
    <property type="match status" value="1"/>
</dbReference>
<dbReference type="EMBL" id="CP130319">
    <property type="protein sequence ID" value="WNR45728.1"/>
    <property type="molecule type" value="Genomic_DNA"/>
</dbReference>
<evidence type="ECO:0000256" key="1">
    <source>
        <dbReference type="ARBA" id="ARBA00023015"/>
    </source>
</evidence>
<dbReference type="InterPro" id="IPR037923">
    <property type="entry name" value="HTH-like"/>
</dbReference>
<protein>
    <submittedName>
        <fullName evidence="5">AraC family transcriptional regulator</fullName>
    </submittedName>
</protein>
<dbReference type="PROSITE" id="PS01124">
    <property type="entry name" value="HTH_ARAC_FAMILY_2"/>
    <property type="match status" value="1"/>
</dbReference>
<dbReference type="SUPFAM" id="SSF51215">
    <property type="entry name" value="Regulatory protein AraC"/>
    <property type="match status" value="1"/>
</dbReference>
<dbReference type="PANTHER" id="PTHR43280">
    <property type="entry name" value="ARAC-FAMILY TRANSCRIPTIONAL REGULATOR"/>
    <property type="match status" value="1"/>
</dbReference>
<sequence>MQRFAFLMHSDIETKLPIYMCGAGHWESQETIIRTEGYPLFQWLFCTNGEGMLKLGHEEMSVKPGMGIYLLPNEPHEYRAIQEPWEIYWLNFKGEQALPMTLLAGLDRSGVYRMTNSELMIHHMKAALALALSEKPLVGLECSKLLYNLIIDMMKSITIRQQSIEQNYLRLQPVFDYMESHYTNKITLEDMAELLNVSTQHLCLLFRKIVNHRPVEYLNLLRINKSKELMLQEVDARIGEIARRVGFDTPGYYSTLFKKTEGMSPETFRRMNRLR</sequence>
<keyword evidence="3" id="KW-0804">Transcription</keyword>
<dbReference type="InterPro" id="IPR018062">
    <property type="entry name" value="HTH_AraC-typ_CS"/>
</dbReference>
<dbReference type="Proteomes" id="UP001304650">
    <property type="component" value="Chromosome"/>
</dbReference>
<evidence type="ECO:0000256" key="2">
    <source>
        <dbReference type="ARBA" id="ARBA00023125"/>
    </source>
</evidence>
<evidence type="ECO:0000256" key="3">
    <source>
        <dbReference type="ARBA" id="ARBA00023163"/>
    </source>
</evidence>
<accession>A0AA96LR22</accession>
<gene>
    <name evidence="5" type="ORF">MJB10_06405</name>
</gene>
<name>A0AA96LR22_9BACL</name>
<feature type="domain" description="HTH araC/xylS-type" evidence="4">
    <location>
        <begin position="172"/>
        <end position="271"/>
    </location>
</feature>
<evidence type="ECO:0000259" key="4">
    <source>
        <dbReference type="PROSITE" id="PS01124"/>
    </source>
</evidence>
<dbReference type="PANTHER" id="PTHR43280:SF28">
    <property type="entry name" value="HTH-TYPE TRANSCRIPTIONAL ACTIVATOR RHAS"/>
    <property type="match status" value="1"/>
</dbReference>
<keyword evidence="2" id="KW-0238">DNA-binding</keyword>
<keyword evidence="1" id="KW-0805">Transcription regulation</keyword>
<dbReference type="AlphaFoldDB" id="A0AA96LR22"/>